<comment type="caution">
    <text evidence="2">The sequence shown here is derived from an EMBL/GenBank/DDBJ whole genome shotgun (WGS) entry which is preliminary data.</text>
</comment>
<dbReference type="Proteomes" id="UP001203972">
    <property type="component" value="Unassembled WGS sequence"/>
</dbReference>
<dbReference type="RefSeq" id="WP_173686853.1">
    <property type="nucleotide sequence ID" value="NZ_JBPFLX010000001.1"/>
</dbReference>
<name>A0AAP2UTW8_CLOIN</name>
<keyword evidence="1" id="KW-0472">Membrane</keyword>
<evidence type="ECO:0000313" key="3">
    <source>
        <dbReference type="Proteomes" id="UP001203972"/>
    </source>
</evidence>
<protein>
    <submittedName>
        <fullName evidence="2">Uncharacterized protein</fullName>
    </submittedName>
</protein>
<evidence type="ECO:0000313" key="2">
    <source>
        <dbReference type="EMBL" id="MCR0235522.1"/>
    </source>
</evidence>
<proteinExistence type="predicted"/>
<accession>A0AAP2UTW8</accession>
<dbReference type="AlphaFoldDB" id="A0AAP2UTW8"/>
<dbReference type="EMBL" id="JAKTMA010000076">
    <property type="protein sequence ID" value="MCR0235522.1"/>
    <property type="molecule type" value="Genomic_DNA"/>
</dbReference>
<feature type="transmembrane region" description="Helical" evidence="1">
    <location>
        <begin position="12"/>
        <end position="33"/>
    </location>
</feature>
<feature type="transmembrane region" description="Helical" evidence="1">
    <location>
        <begin position="45"/>
        <end position="65"/>
    </location>
</feature>
<sequence length="67" mass="6900">MEELVRLAAKPIAYIGCTVIFLGLLHLGMNLRDGCRAGGGELRKAIAMIAAGAAVTGFAAIYGFAGF</sequence>
<keyword evidence="1" id="KW-0812">Transmembrane</keyword>
<organism evidence="2 3">
    <name type="scientific">Clostridium innocuum</name>
    <dbReference type="NCBI Taxonomy" id="1522"/>
    <lineage>
        <taxon>Bacteria</taxon>
        <taxon>Bacillati</taxon>
        <taxon>Bacillota</taxon>
        <taxon>Clostridia</taxon>
        <taxon>Eubacteriales</taxon>
        <taxon>Clostridiaceae</taxon>
        <taxon>Clostridium</taxon>
    </lineage>
</organism>
<gene>
    <name evidence="2" type="ORF">MKC95_22425</name>
</gene>
<evidence type="ECO:0000256" key="1">
    <source>
        <dbReference type="SAM" id="Phobius"/>
    </source>
</evidence>
<keyword evidence="1" id="KW-1133">Transmembrane helix</keyword>
<reference evidence="2" key="1">
    <citation type="journal article" date="2022" name="Clin. Infect. Dis.">
        <title>Association between Clostridium innocuum and antibiotic-associated diarrhea in adults and children: A cross-sectional study and comparative genomics analysis.</title>
        <authorList>
            <person name="Cherny K.E."/>
            <person name="Muscat E.B."/>
            <person name="Balaji A."/>
            <person name="Mukherjee J."/>
            <person name="Ozer E.A."/>
            <person name="Angarone M.P."/>
            <person name="Hauser A.R."/>
            <person name="Sichel J.S."/>
            <person name="Amponsah E."/>
            <person name="Kociolek L.K."/>
        </authorList>
    </citation>
    <scope>NUCLEOTIDE SEQUENCE</scope>
    <source>
        <strain evidence="2">NU1-AC-029v</strain>
    </source>
</reference>